<proteinExistence type="predicted"/>
<feature type="non-terminal residue" evidence="2">
    <location>
        <position position="1"/>
    </location>
</feature>
<evidence type="ECO:0000256" key="1">
    <source>
        <dbReference type="SAM" id="MobiDB-lite"/>
    </source>
</evidence>
<reference evidence="2" key="1">
    <citation type="submission" date="2015-08" db="EMBL/GenBank/DDBJ databases">
        <authorList>
            <person name="Babu N.S."/>
            <person name="Beckwith C.J."/>
            <person name="Beseler K.G."/>
            <person name="Brison A."/>
            <person name="Carone J.V."/>
            <person name="Caskin T.P."/>
            <person name="Diamond M."/>
            <person name="Durham M.E."/>
            <person name="Foxe J.M."/>
            <person name="Go M."/>
            <person name="Henderson B.A."/>
            <person name="Jones I.B."/>
            <person name="McGettigan J.A."/>
            <person name="Micheletti S.J."/>
            <person name="Nasrallah M.E."/>
            <person name="Ortiz D."/>
            <person name="Piller C.R."/>
            <person name="Privatt S.R."/>
            <person name="Schneider S.L."/>
            <person name="Sharp S."/>
            <person name="Smith T.C."/>
            <person name="Stanton J.D."/>
            <person name="Ullery H.E."/>
            <person name="Wilson R.J."/>
            <person name="Serrano M.G."/>
            <person name="Buck G."/>
            <person name="Lee V."/>
            <person name="Wang Y."/>
            <person name="Carvalho R."/>
            <person name="Voegtly L."/>
            <person name="Shi R."/>
            <person name="Duckworth R."/>
            <person name="Johnson A."/>
            <person name="Loviza R."/>
            <person name="Walstead R."/>
            <person name="Shah Z."/>
            <person name="Kiflezghi M."/>
            <person name="Wade K."/>
            <person name="Ball S.L."/>
            <person name="Bradley K.W."/>
            <person name="Asai D.J."/>
            <person name="Bowman C.A."/>
            <person name="Russell D.A."/>
            <person name="Pope W.H."/>
            <person name="Jacobs-Sera D."/>
            <person name="Hendrix R.W."/>
            <person name="Hatfull G.F."/>
        </authorList>
    </citation>
    <scope>NUCLEOTIDE SEQUENCE</scope>
</reference>
<name>A0A1D1ZYH5_AUXPR</name>
<evidence type="ECO:0008006" key="3">
    <source>
        <dbReference type="Google" id="ProtNLM"/>
    </source>
</evidence>
<accession>A0A1D1ZYH5</accession>
<evidence type="ECO:0000313" key="2">
    <source>
        <dbReference type="EMBL" id="JAT71911.1"/>
    </source>
</evidence>
<feature type="region of interest" description="Disordered" evidence="1">
    <location>
        <begin position="91"/>
        <end position="111"/>
    </location>
</feature>
<protein>
    <recommendedName>
        <fullName evidence="3">Phosducin thioredoxin-like domain-containing protein</fullName>
    </recommendedName>
</protein>
<organism evidence="2">
    <name type="scientific">Auxenochlorella protothecoides</name>
    <name type="common">Green microalga</name>
    <name type="synonym">Chlorella protothecoides</name>
    <dbReference type="NCBI Taxonomy" id="3075"/>
    <lineage>
        <taxon>Eukaryota</taxon>
        <taxon>Viridiplantae</taxon>
        <taxon>Chlorophyta</taxon>
        <taxon>core chlorophytes</taxon>
        <taxon>Trebouxiophyceae</taxon>
        <taxon>Chlorellales</taxon>
        <taxon>Chlorellaceae</taxon>
        <taxon>Auxenochlorella</taxon>
    </lineage>
</organism>
<dbReference type="EMBL" id="GDKF01006711">
    <property type="protein sequence ID" value="JAT71911.1"/>
    <property type="molecule type" value="Transcribed_RNA"/>
</dbReference>
<dbReference type="AlphaFoldDB" id="A0A1D1ZYH5"/>
<gene>
    <name evidence="2" type="ORF">g.8202</name>
</gene>
<sequence length="347" mass="37916">VAIYGISSPTPQSLQLEACGADSLYMTSHVCYDHARHCADAAQLREMAADPTLASCCQRDAQEQAMVAKLKASLTLVDRSRHREHLRESVLGCTPGDTRPDRDSLETSDDEELDKLRSARLHQLQAAAREARSRRESGHGTLQTLDLVDLKVALWFRGSCLGFAAGVHARIRVCSHIPRVTLMSQDFLKRAEAPVVIHACLEGSSSGHEADEILTLLASRCLEARFIRIEVGRKQIPQLPAFFQGQVPALAWIHEEVAGPVLALPADDEEVGNLEPRIQRWCSGLASRAASLGPASARGEPTHESPSEGDSDGEGGLLPCAECGRRYPHQHIRSVTAHVYSDEDDDR</sequence>
<feature type="region of interest" description="Disordered" evidence="1">
    <location>
        <begin position="292"/>
        <end position="321"/>
    </location>
</feature>